<gene>
    <name evidence="4" type="primary">arfB</name>
    <name evidence="4" type="ORF">P2G67_02550</name>
</gene>
<evidence type="ECO:0000256" key="2">
    <source>
        <dbReference type="SAM" id="MobiDB-lite"/>
    </source>
</evidence>
<evidence type="ECO:0000259" key="3">
    <source>
        <dbReference type="PROSITE" id="PS00745"/>
    </source>
</evidence>
<dbReference type="GO" id="GO:0004045">
    <property type="term" value="F:peptidyl-tRNA hydrolase activity"/>
    <property type="evidence" value="ECO:0007669"/>
    <property type="project" value="UniProtKB-EC"/>
</dbReference>
<keyword evidence="5" id="KW-1185">Reference proteome</keyword>
<dbReference type="EC" id="3.1.1.29" evidence="4"/>
<organism evidence="4 5">
    <name type="scientific">Aquibaculum arenosum</name>
    <dbReference type="NCBI Taxonomy" id="3032591"/>
    <lineage>
        <taxon>Bacteria</taxon>
        <taxon>Pseudomonadati</taxon>
        <taxon>Pseudomonadota</taxon>
        <taxon>Alphaproteobacteria</taxon>
        <taxon>Rhodospirillales</taxon>
        <taxon>Rhodovibrionaceae</taxon>
        <taxon>Aquibaculum</taxon>
    </lineage>
</organism>
<dbReference type="InterPro" id="IPR000352">
    <property type="entry name" value="Pep_chain_release_fac_I"/>
</dbReference>
<name>A0ABT5YKS6_9PROT</name>
<keyword evidence="4" id="KW-0378">Hydrolase</keyword>
<dbReference type="NCBIfam" id="NF006718">
    <property type="entry name" value="PRK09256.1"/>
    <property type="match status" value="1"/>
</dbReference>
<comment type="similarity">
    <text evidence="1">Belongs to the prokaryotic/mitochondrial release factor family.</text>
</comment>
<proteinExistence type="inferred from homology"/>
<dbReference type="Pfam" id="PF00472">
    <property type="entry name" value="RF-1"/>
    <property type="match status" value="1"/>
</dbReference>
<evidence type="ECO:0000313" key="4">
    <source>
        <dbReference type="EMBL" id="MDF2094854.1"/>
    </source>
</evidence>
<dbReference type="RefSeq" id="WP_275819710.1">
    <property type="nucleotide sequence ID" value="NZ_JARHUD010000001.1"/>
</dbReference>
<sequence length="139" mass="15747">MIRITDSLSIDEAEIEESFVRSSGPGGQNVNKVATAVQLRFDAGGSPSLPEAVRARLRRLAGQRMTKDGVLVITAQRFRSQERNREDALERLVALLRRAAVTPRTRRPTRPTLASKRRRLESKRKRSTVKRLRQRSGDE</sequence>
<accession>A0ABT5YKS6</accession>
<dbReference type="PROSITE" id="PS00745">
    <property type="entry name" value="RF_PROK_I"/>
    <property type="match status" value="1"/>
</dbReference>
<evidence type="ECO:0000256" key="1">
    <source>
        <dbReference type="ARBA" id="ARBA00010835"/>
    </source>
</evidence>
<feature type="domain" description="Prokaryotic-type class I peptide chain release factors" evidence="3">
    <location>
        <begin position="21"/>
        <end position="37"/>
    </location>
</feature>
<dbReference type="EMBL" id="JARHUD010000001">
    <property type="protein sequence ID" value="MDF2094854.1"/>
    <property type="molecule type" value="Genomic_DNA"/>
</dbReference>
<protein>
    <submittedName>
        <fullName evidence="4">Alternative ribosome rescue aminoacyl-tRNA hydrolase ArfB</fullName>
        <ecNumber evidence="4">3.1.1.29</ecNumber>
    </submittedName>
</protein>
<feature type="region of interest" description="Disordered" evidence="2">
    <location>
        <begin position="101"/>
        <end position="139"/>
    </location>
</feature>
<feature type="compositionally biased region" description="Basic residues" evidence="2">
    <location>
        <begin position="104"/>
        <end position="139"/>
    </location>
</feature>
<dbReference type="Gene3D" id="3.30.160.20">
    <property type="match status" value="1"/>
</dbReference>
<dbReference type="Proteomes" id="UP001215503">
    <property type="component" value="Unassembled WGS sequence"/>
</dbReference>
<reference evidence="4 5" key="1">
    <citation type="submission" date="2023-03" db="EMBL/GenBank/DDBJ databases">
        <title>Fodinicurvata sp. CAU 1616 isolated from sea sendiment.</title>
        <authorList>
            <person name="Kim W."/>
        </authorList>
    </citation>
    <scope>NUCLEOTIDE SEQUENCE [LARGE SCALE GENOMIC DNA]</scope>
    <source>
        <strain evidence="4 5">CAU 1616</strain>
    </source>
</reference>
<dbReference type="SUPFAM" id="SSF75620">
    <property type="entry name" value="Release factor"/>
    <property type="match status" value="1"/>
</dbReference>
<dbReference type="PANTHER" id="PTHR47814">
    <property type="entry name" value="PEPTIDYL-TRNA HYDROLASE ARFB"/>
    <property type="match status" value="1"/>
</dbReference>
<dbReference type="PANTHER" id="PTHR47814:SF1">
    <property type="entry name" value="PEPTIDYL-TRNA HYDROLASE ARFB"/>
    <property type="match status" value="1"/>
</dbReference>
<comment type="caution">
    <text evidence="4">The sequence shown here is derived from an EMBL/GenBank/DDBJ whole genome shotgun (WGS) entry which is preliminary data.</text>
</comment>
<dbReference type="InterPro" id="IPR045853">
    <property type="entry name" value="Pep_chain_release_fac_I_sf"/>
</dbReference>
<evidence type="ECO:0000313" key="5">
    <source>
        <dbReference type="Proteomes" id="UP001215503"/>
    </source>
</evidence>